<accession>A0AAX3X576</accession>
<organism evidence="1 2">
    <name type="scientific">Lysinibacillus pakistanensis</name>
    <dbReference type="NCBI Taxonomy" id="759811"/>
    <lineage>
        <taxon>Bacteria</taxon>
        <taxon>Bacillati</taxon>
        <taxon>Bacillota</taxon>
        <taxon>Bacilli</taxon>
        <taxon>Bacillales</taxon>
        <taxon>Bacillaceae</taxon>
        <taxon>Lysinibacillus</taxon>
    </lineage>
</organism>
<name>A0AAX3X576_9BACI</name>
<reference evidence="1" key="1">
    <citation type="submission" date="2023-05" db="EMBL/GenBank/DDBJ databases">
        <title>Comparative genomics of Bacillaceae isolates and their secondary metabolite potential.</title>
        <authorList>
            <person name="Song L."/>
            <person name="Nielsen L.J."/>
            <person name="Mohite O."/>
            <person name="Xu X."/>
            <person name="Weber T."/>
            <person name="Kovacs A.T."/>
        </authorList>
    </citation>
    <scope>NUCLEOTIDE SEQUENCE</scope>
    <source>
        <strain evidence="1">LY1</strain>
    </source>
</reference>
<evidence type="ECO:0000313" key="1">
    <source>
        <dbReference type="EMBL" id="WHY53887.1"/>
    </source>
</evidence>
<gene>
    <name evidence="1" type="ORF">QNH24_11805</name>
</gene>
<sequence>MVSNINRYSTNTYITTSYSDYDRIVVDADRYKRENPNTNDSVTISDSSRQKQQTAKQSSSNLLDKVKDWSNSSVQWLKDAGNFVKDAVKAGIDFLVLDDVKTIFDPNAGALDKSLAAISLFPAGKVVKSGKIYGLLKKSGKNDVVDAFAGLGSIQKFNKKGILMDGNSSTGWKHINKRHISGTSADKNTTLFPKHLGEAKIKNLIMESLEKGTLQSTHADGTKVYTYNPNKYGISEMTTVVTKDNIIKTSYPTKGTSVLTKRESELEKKKLK</sequence>
<dbReference type="RefSeq" id="WP_283872385.1">
    <property type="nucleotide sequence ID" value="NZ_CP126101.1"/>
</dbReference>
<evidence type="ECO:0008006" key="3">
    <source>
        <dbReference type="Google" id="ProtNLM"/>
    </source>
</evidence>
<dbReference type="AlphaFoldDB" id="A0AAX3X576"/>
<dbReference type="EMBL" id="CP126101">
    <property type="protein sequence ID" value="WHY53887.1"/>
    <property type="molecule type" value="Genomic_DNA"/>
</dbReference>
<proteinExistence type="predicted"/>
<dbReference type="Proteomes" id="UP001178322">
    <property type="component" value="Chromosome"/>
</dbReference>
<evidence type="ECO:0000313" key="2">
    <source>
        <dbReference type="Proteomes" id="UP001178322"/>
    </source>
</evidence>
<protein>
    <recommendedName>
        <fullName evidence="3">Pre-toxin TG domain-containing protein</fullName>
    </recommendedName>
</protein>